<sequence>MSVQKTIGFIISGFMAVSLSSVCLANENSHSPLERSNLKKAIYCMEVLESRNDLQPSQRIEILRNECYSEHFVEHSPHISGGREGLFKLFLGRYKAYPKLSMSIKRSASEGDLVWLHLHVKRTPDSRGAALMHIFRMKDGLIVEHWGVGQPVPEDPKNKTPMF</sequence>
<dbReference type="Gene3D" id="3.10.450.50">
    <property type="match status" value="1"/>
</dbReference>
<organism evidence="3 4">
    <name type="scientific">Marinicella sediminis</name>
    <dbReference type="NCBI Taxonomy" id="1792834"/>
    <lineage>
        <taxon>Bacteria</taxon>
        <taxon>Pseudomonadati</taxon>
        <taxon>Pseudomonadota</taxon>
        <taxon>Gammaproteobacteria</taxon>
        <taxon>Lysobacterales</taxon>
        <taxon>Marinicellaceae</taxon>
        <taxon>Marinicella</taxon>
    </lineage>
</organism>
<dbReference type="Proteomes" id="UP001595533">
    <property type="component" value="Unassembled WGS sequence"/>
</dbReference>
<keyword evidence="4" id="KW-1185">Reference proteome</keyword>
<evidence type="ECO:0000313" key="3">
    <source>
        <dbReference type="EMBL" id="MFC3193646.1"/>
    </source>
</evidence>
<proteinExistence type="predicted"/>
<feature type="domain" description="SnoaL-like" evidence="2">
    <location>
        <begin position="66"/>
        <end position="145"/>
    </location>
</feature>
<comment type="caution">
    <text evidence="3">The sequence shown here is derived from an EMBL/GenBank/DDBJ whole genome shotgun (WGS) entry which is preliminary data.</text>
</comment>
<protein>
    <submittedName>
        <fullName evidence="3">Nuclear transport factor 2 family protein</fullName>
    </submittedName>
</protein>
<keyword evidence="1" id="KW-0732">Signal</keyword>
<gene>
    <name evidence="3" type="ORF">ACFODZ_05280</name>
</gene>
<dbReference type="RefSeq" id="WP_077412711.1">
    <property type="nucleotide sequence ID" value="NZ_JBHRTS010000002.1"/>
</dbReference>
<name>A0ABV7JAF9_9GAMM</name>
<accession>A0ABV7JAF9</accession>
<dbReference type="EMBL" id="JBHRTS010000002">
    <property type="protein sequence ID" value="MFC3193646.1"/>
    <property type="molecule type" value="Genomic_DNA"/>
</dbReference>
<evidence type="ECO:0000259" key="2">
    <source>
        <dbReference type="Pfam" id="PF12680"/>
    </source>
</evidence>
<reference evidence="4" key="1">
    <citation type="journal article" date="2019" name="Int. J. Syst. Evol. Microbiol.">
        <title>The Global Catalogue of Microorganisms (GCM) 10K type strain sequencing project: providing services to taxonomists for standard genome sequencing and annotation.</title>
        <authorList>
            <consortium name="The Broad Institute Genomics Platform"/>
            <consortium name="The Broad Institute Genome Sequencing Center for Infectious Disease"/>
            <person name="Wu L."/>
            <person name="Ma J."/>
        </authorList>
    </citation>
    <scope>NUCLEOTIDE SEQUENCE [LARGE SCALE GENOMIC DNA]</scope>
    <source>
        <strain evidence="4">KCTC 42953</strain>
    </source>
</reference>
<feature type="chain" id="PRO_5045455603" evidence="1">
    <location>
        <begin position="26"/>
        <end position="163"/>
    </location>
</feature>
<evidence type="ECO:0000313" key="4">
    <source>
        <dbReference type="Proteomes" id="UP001595533"/>
    </source>
</evidence>
<feature type="signal peptide" evidence="1">
    <location>
        <begin position="1"/>
        <end position="25"/>
    </location>
</feature>
<dbReference type="InterPro" id="IPR032710">
    <property type="entry name" value="NTF2-like_dom_sf"/>
</dbReference>
<dbReference type="SUPFAM" id="SSF54427">
    <property type="entry name" value="NTF2-like"/>
    <property type="match status" value="1"/>
</dbReference>
<evidence type="ECO:0000256" key="1">
    <source>
        <dbReference type="SAM" id="SignalP"/>
    </source>
</evidence>
<dbReference type="Pfam" id="PF12680">
    <property type="entry name" value="SnoaL_2"/>
    <property type="match status" value="1"/>
</dbReference>
<dbReference type="InterPro" id="IPR037401">
    <property type="entry name" value="SnoaL-like"/>
</dbReference>